<gene>
    <name evidence="1" type="ORF">D0B54_07315</name>
</gene>
<keyword evidence="2" id="KW-0002">3D-structure</keyword>
<dbReference type="PDB" id="7JIZ">
    <property type="method" value="X-ray"/>
    <property type="resolution" value="1.85 A"/>
    <property type="chains" value="A/B=1-239"/>
</dbReference>
<evidence type="ECO:0000313" key="1">
    <source>
        <dbReference type="EMBL" id="AXQ28503.1"/>
    </source>
</evidence>
<reference evidence="1" key="1">
    <citation type="submission" date="2018-08" db="EMBL/GenBank/DDBJ databases">
        <title>Solimonas cavernae sp.nov., isolated from a karst cave.</title>
        <authorList>
            <person name="Zhu H."/>
        </authorList>
    </citation>
    <scope>NUCLEOTIDE SEQUENCE</scope>
    <source>
        <strain evidence="1">K1W22B-7</strain>
    </source>
</reference>
<accession>A0ACD6B926</accession>
<dbReference type="EMBL" id="CP031704">
    <property type="protein sequence ID" value="AXQ28503.1"/>
    <property type="molecule type" value="Genomic_DNA"/>
</dbReference>
<name>A0ACD6B926_9GAMM</name>
<organism evidence="1">
    <name type="scientific">Solimonas sp. K1W22B-7</name>
    <dbReference type="NCBI Taxonomy" id="2303331"/>
    <lineage>
        <taxon>Bacteria</taxon>
        <taxon>Pseudomonadati</taxon>
        <taxon>Pseudomonadota</taxon>
        <taxon>Gammaproteobacteria</taxon>
        <taxon>Nevskiales</taxon>
        <taxon>Nevskiaceae</taxon>
        <taxon>Solimonas</taxon>
    </lineage>
</organism>
<keyword evidence="1" id="KW-0378">Hydrolase</keyword>
<sequence length="239" mass="25570">MRKQKIEYGNGPTQFHGWLIRDDSLDGVRPGVLVFPEAYGLNEHAIERAERLAQLGYVALAADMHGGGVVYSDTATLGPAIRSLFGDRAEWRARAQAALDALLAQPQVDRDRVAAIGFCFGGATCLELARSGAPLSALVTFHAGLQPPLEADAGRITGKVLICHGAEDPLMKPEALNAVLAELSRDRVDWQLLSFGGVAHSFTNPDADARGAPGFAYNANADRRSWAAMQGLFAEVFAN</sequence>
<accession>A0A346MYW6</accession>
<evidence type="ECO:0007829" key="2">
    <source>
        <dbReference type="PDB" id="7JIZ"/>
    </source>
</evidence>
<protein>
    <submittedName>
        <fullName evidence="1">Dienelactone hydrolase family protein</fullName>
    </submittedName>
</protein>
<proteinExistence type="evidence at protein level"/>
<reference evidence="2" key="2">
    <citation type="submission" date="2020-07" db="PDB data bank">
        <title>ScDLH.</title>
        <authorList>
            <person name="Schnettler Fernandez J.D.F."/>
            <person name="Campbell E.C."/>
            <person name="Hollfelder F."/>
        </authorList>
    </citation>
    <scope>X-RAY CRYSTALLOGRAPHY (1.85 ANGSTROMS) OF 1-239</scope>
</reference>